<comment type="subunit">
    <text evidence="3">UreD, UreF and UreG form a complex that acts as a GTP-hydrolysis-dependent molecular chaperone, activating the urease apoprotein by helping to assemble the nickel containing metallocenter of UreC. The UreE protein probably delivers the nickel.</text>
</comment>
<reference evidence="4 5" key="1">
    <citation type="submission" date="2020-08" db="EMBL/GenBank/DDBJ databases">
        <title>Genomic Encyclopedia of Type Strains, Phase IV (KMG-IV): sequencing the most valuable type-strain genomes for metagenomic binning, comparative biology and taxonomic classification.</title>
        <authorList>
            <person name="Goeker M."/>
        </authorList>
    </citation>
    <scope>NUCLEOTIDE SEQUENCE [LARGE SCALE GENOMIC DNA]</scope>
    <source>
        <strain evidence="4 5">DSM 24661</strain>
    </source>
</reference>
<keyword evidence="5" id="KW-1185">Reference proteome</keyword>
<evidence type="ECO:0000313" key="5">
    <source>
        <dbReference type="Proteomes" id="UP000559117"/>
    </source>
</evidence>
<dbReference type="EMBL" id="JACHFH010000011">
    <property type="protein sequence ID" value="MBB5336043.1"/>
    <property type="molecule type" value="Genomic_DNA"/>
</dbReference>
<dbReference type="InterPro" id="IPR038277">
    <property type="entry name" value="UreF_sf"/>
</dbReference>
<comment type="caution">
    <text evidence="4">The sequence shown here is derived from an EMBL/GenBank/DDBJ whole genome shotgun (WGS) entry which is preliminary data.</text>
</comment>
<dbReference type="RefSeq" id="WP_183860611.1">
    <property type="nucleotide sequence ID" value="NZ_JACHFH010000011.1"/>
</dbReference>
<keyword evidence="3" id="KW-0963">Cytoplasm</keyword>
<protein>
    <recommendedName>
        <fullName evidence="3">Urease accessory protein UreF</fullName>
    </recommendedName>
</protein>
<dbReference type="Pfam" id="PF01730">
    <property type="entry name" value="UreF"/>
    <property type="match status" value="1"/>
</dbReference>
<evidence type="ECO:0000313" key="4">
    <source>
        <dbReference type="EMBL" id="MBB5336043.1"/>
    </source>
</evidence>
<evidence type="ECO:0000256" key="3">
    <source>
        <dbReference type="HAMAP-Rule" id="MF_01385"/>
    </source>
</evidence>
<dbReference type="GO" id="GO:0005737">
    <property type="term" value="C:cytoplasm"/>
    <property type="evidence" value="ECO:0007669"/>
    <property type="project" value="UniProtKB-SubCell"/>
</dbReference>
<gene>
    <name evidence="3" type="primary">ureF</name>
    <name evidence="4" type="ORF">HNR32_001187</name>
</gene>
<dbReference type="AlphaFoldDB" id="A0A840USV8"/>
<evidence type="ECO:0000256" key="1">
    <source>
        <dbReference type="ARBA" id="ARBA00022988"/>
    </source>
</evidence>
<name>A0A840USV8_9FIRM</name>
<dbReference type="InterPro" id="IPR002639">
    <property type="entry name" value="UreF"/>
</dbReference>
<dbReference type="Proteomes" id="UP000559117">
    <property type="component" value="Unassembled WGS sequence"/>
</dbReference>
<accession>A0A840USV8</accession>
<dbReference type="HAMAP" id="MF_01385">
    <property type="entry name" value="UreF"/>
    <property type="match status" value="1"/>
</dbReference>
<dbReference type="PANTHER" id="PTHR33620">
    <property type="entry name" value="UREASE ACCESSORY PROTEIN F"/>
    <property type="match status" value="1"/>
</dbReference>
<comment type="similarity">
    <text evidence="3">Belongs to the UreF family.</text>
</comment>
<keyword evidence="1 3" id="KW-0996">Nickel insertion</keyword>
<sequence>MDIAMPDNDMAALNKKFLLLQINDALFPIGSYVHSYGLETYVQHGLVYDQNTAQQWMMQYIDNAFLYSELLAVKLTYDHSHTHNLTAILTMEQLYLAAKAPQELRNASIKLGNRFIKMLQTLSLAGIDNIFKQYINNSQDHCHPIVYGIFCAATDINIDDCLDNYLYSQMAGLINICVKSVPLSQTAGQQILQQCYTRWPQLLKKLSALTIDDFCIAVPGFDLRSMQHETLYSRLYMS</sequence>
<dbReference type="PIRSF" id="PIRSF009467">
    <property type="entry name" value="Ureas_acces_UreF"/>
    <property type="match status" value="1"/>
</dbReference>
<organism evidence="4 5">
    <name type="scientific">Pectinatus brassicae</name>
    <dbReference type="NCBI Taxonomy" id="862415"/>
    <lineage>
        <taxon>Bacteria</taxon>
        <taxon>Bacillati</taxon>
        <taxon>Bacillota</taxon>
        <taxon>Negativicutes</taxon>
        <taxon>Selenomonadales</taxon>
        <taxon>Selenomonadaceae</taxon>
        <taxon>Pectinatus</taxon>
    </lineage>
</organism>
<keyword evidence="2 3" id="KW-0143">Chaperone</keyword>
<comment type="subcellular location">
    <subcellularLocation>
        <location evidence="3">Cytoplasm</location>
    </subcellularLocation>
</comment>
<dbReference type="Gene3D" id="1.10.4190.10">
    <property type="entry name" value="Urease accessory protein UreF"/>
    <property type="match status" value="1"/>
</dbReference>
<dbReference type="PANTHER" id="PTHR33620:SF1">
    <property type="entry name" value="UREASE ACCESSORY PROTEIN F"/>
    <property type="match status" value="1"/>
</dbReference>
<dbReference type="GO" id="GO:0016151">
    <property type="term" value="F:nickel cation binding"/>
    <property type="evidence" value="ECO:0007669"/>
    <property type="project" value="UniProtKB-UniRule"/>
</dbReference>
<comment type="function">
    <text evidence="3">Required for maturation of urease via the functional incorporation of the urease nickel metallocenter.</text>
</comment>
<evidence type="ECO:0000256" key="2">
    <source>
        <dbReference type="ARBA" id="ARBA00023186"/>
    </source>
</evidence>
<proteinExistence type="inferred from homology"/>